<feature type="non-terminal residue" evidence="2">
    <location>
        <position position="1"/>
    </location>
</feature>
<proteinExistence type="predicted"/>
<protein>
    <recommendedName>
        <fullName evidence="1">Ribbon-helix-helix domain-containing protein</fullName>
    </recommendedName>
</protein>
<feature type="domain" description="Ribbon-helix-helix" evidence="1">
    <location>
        <begin position="1"/>
        <end position="57"/>
    </location>
</feature>
<accession>A0A3B1AVP5</accession>
<evidence type="ECO:0000313" key="2">
    <source>
        <dbReference type="EMBL" id="VAX03763.1"/>
    </source>
</evidence>
<organism evidence="2">
    <name type="scientific">hydrothermal vent metagenome</name>
    <dbReference type="NCBI Taxonomy" id="652676"/>
    <lineage>
        <taxon>unclassified sequences</taxon>
        <taxon>metagenomes</taxon>
        <taxon>ecological metagenomes</taxon>
    </lineage>
</organism>
<name>A0A3B1AVP5_9ZZZZ</name>
<dbReference type="EMBL" id="UOFW01000059">
    <property type="protein sequence ID" value="VAX03763.1"/>
    <property type="molecule type" value="Genomic_DNA"/>
</dbReference>
<dbReference type="AlphaFoldDB" id="A0A3B1AVP5"/>
<dbReference type="InterPro" id="IPR027373">
    <property type="entry name" value="RHH_dom"/>
</dbReference>
<reference evidence="2" key="1">
    <citation type="submission" date="2018-06" db="EMBL/GenBank/DDBJ databases">
        <authorList>
            <person name="Zhirakovskaya E."/>
        </authorList>
    </citation>
    <scope>NUCLEOTIDE SEQUENCE</scope>
</reference>
<dbReference type="InterPro" id="IPR038268">
    <property type="entry name" value="RHH_sf"/>
</dbReference>
<dbReference type="Pfam" id="PF13467">
    <property type="entry name" value="RHH_4"/>
    <property type="match status" value="1"/>
</dbReference>
<evidence type="ECO:0000259" key="1">
    <source>
        <dbReference type="Pfam" id="PF13467"/>
    </source>
</evidence>
<dbReference type="Gene3D" id="1.10.3990.20">
    <property type="entry name" value="protein bp1543"/>
    <property type="match status" value="1"/>
</dbReference>
<gene>
    <name evidence="2" type="ORF">MNBD_ALPHA03-779</name>
</gene>
<sequence length="59" mass="6730">HQTSITLENIFWDQLKAIANSRNISLSILMAEIDSQRMNDRVDVNLSSAVRVFILKSLI</sequence>